<dbReference type="SUPFAM" id="SSF46689">
    <property type="entry name" value="Homeodomain-like"/>
    <property type="match status" value="1"/>
</dbReference>
<dbReference type="InterPro" id="IPR036271">
    <property type="entry name" value="Tet_transcr_reg_TetR-rel_C_sf"/>
</dbReference>
<evidence type="ECO:0000313" key="7">
    <source>
        <dbReference type="EMBL" id="TDE11195.1"/>
    </source>
</evidence>
<dbReference type="AlphaFoldDB" id="A0A4R5DK27"/>
<feature type="DNA-binding region" description="H-T-H motif" evidence="5">
    <location>
        <begin position="57"/>
        <end position="76"/>
    </location>
</feature>
<evidence type="ECO:0000256" key="3">
    <source>
        <dbReference type="ARBA" id="ARBA00023125"/>
    </source>
</evidence>
<feature type="domain" description="HTH tetR-type" evidence="6">
    <location>
        <begin position="34"/>
        <end position="94"/>
    </location>
</feature>
<dbReference type="Pfam" id="PF00440">
    <property type="entry name" value="TetR_N"/>
    <property type="match status" value="1"/>
</dbReference>
<dbReference type="GO" id="GO:0000976">
    <property type="term" value="F:transcription cis-regulatory region binding"/>
    <property type="evidence" value="ECO:0007669"/>
    <property type="project" value="TreeGrafter"/>
</dbReference>
<sequence length="237" mass="25178">MYDSFIDYTYVVRIVKDSEGVAVTPSRGRGQRVGLTRSAILRAAIRLADRDGPGALTMRQIAAELDVEAMTLYHYVPNKTALLDGVVEHIIAETAPPHPAGASWRATLREFAGSLYATLTAHPNVIPLLVTQPAMTTRNLATTEAVLVSLQAAGFPPRRGLQIVHAVTGFVLGHALVEATARPSGTRDTPNAATTADAVDRELYPLMAEALSDDGAVDATTRFTVALDALLSGFDAS</sequence>
<evidence type="ECO:0000259" key="6">
    <source>
        <dbReference type="PROSITE" id="PS50977"/>
    </source>
</evidence>
<dbReference type="InterPro" id="IPR004111">
    <property type="entry name" value="Repressor_TetR_C"/>
</dbReference>
<evidence type="ECO:0000256" key="5">
    <source>
        <dbReference type="PROSITE-ProRule" id="PRU00335"/>
    </source>
</evidence>
<dbReference type="InParanoid" id="A0A4R5DK27"/>
<name>A0A4R5DK27_9ACTN</name>
<dbReference type="GO" id="GO:0045892">
    <property type="term" value="P:negative regulation of DNA-templated transcription"/>
    <property type="evidence" value="ECO:0007669"/>
    <property type="project" value="InterPro"/>
</dbReference>
<reference evidence="7 8" key="1">
    <citation type="submission" date="2019-03" db="EMBL/GenBank/DDBJ databases">
        <title>Draft genome sequences of novel Actinobacteria.</title>
        <authorList>
            <person name="Sahin N."/>
            <person name="Ay H."/>
            <person name="Saygin H."/>
        </authorList>
    </citation>
    <scope>NUCLEOTIDE SEQUENCE [LARGE SCALE GENOMIC DNA]</scope>
    <source>
        <strain evidence="7 8">5K138</strain>
    </source>
</reference>
<dbReference type="PRINTS" id="PR00400">
    <property type="entry name" value="TETREPRESSOR"/>
</dbReference>
<organism evidence="7 8">
    <name type="scientific">Jiangella asiatica</name>
    <dbReference type="NCBI Taxonomy" id="2530372"/>
    <lineage>
        <taxon>Bacteria</taxon>
        <taxon>Bacillati</taxon>
        <taxon>Actinomycetota</taxon>
        <taxon>Actinomycetes</taxon>
        <taxon>Jiangellales</taxon>
        <taxon>Jiangellaceae</taxon>
        <taxon>Jiangella</taxon>
    </lineage>
</organism>
<dbReference type="EMBL" id="SMKZ01000011">
    <property type="protein sequence ID" value="TDE11195.1"/>
    <property type="molecule type" value="Genomic_DNA"/>
</dbReference>
<keyword evidence="4" id="KW-0804">Transcription</keyword>
<dbReference type="InterPro" id="IPR001647">
    <property type="entry name" value="HTH_TetR"/>
</dbReference>
<evidence type="ECO:0000256" key="4">
    <source>
        <dbReference type="ARBA" id="ARBA00023163"/>
    </source>
</evidence>
<dbReference type="FunCoup" id="A0A4R5DK27">
    <property type="interactions" value="4"/>
</dbReference>
<keyword evidence="2" id="KW-0805">Transcription regulation</keyword>
<proteinExistence type="predicted"/>
<dbReference type="InterPro" id="IPR009057">
    <property type="entry name" value="Homeodomain-like_sf"/>
</dbReference>
<dbReference type="GO" id="GO:0046677">
    <property type="term" value="P:response to antibiotic"/>
    <property type="evidence" value="ECO:0007669"/>
    <property type="project" value="InterPro"/>
</dbReference>
<dbReference type="PROSITE" id="PS50977">
    <property type="entry name" value="HTH_TETR_2"/>
    <property type="match status" value="1"/>
</dbReference>
<dbReference type="PANTHER" id="PTHR30055">
    <property type="entry name" value="HTH-TYPE TRANSCRIPTIONAL REGULATOR RUTR"/>
    <property type="match status" value="1"/>
</dbReference>
<keyword evidence="1" id="KW-0678">Repressor</keyword>
<dbReference type="OrthoDB" id="329481at2"/>
<dbReference type="PANTHER" id="PTHR30055:SF151">
    <property type="entry name" value="TRANSCRIPTIONAL REGULATORY PROTEIN"/>
    <property type="match status" value="1"/>
</dbReference>
<protein>
    <submittedName>
        <fullName evidence="7">TetR family transcriptional regulator</fullName>
    </submittedName>
</protein>
<dbReference type="GO" id="GO:0003700">
    <property type="term" value="F:DNA-binding transcription factor activity"/>
    <property type="evidence" value="ECO:0007669"/>
    <property type="project" value="TreeGrafter"/>
</dbReference>
<dbReference type="InterPro" id="IPR003012">
    <property type="entry name" value="Tet_transcr_reg_TetR"/>
</dbReference>
<dbReference type="Pfam" id="PF02909">
    <property type="entry name" value="TetR_C_1"/>
    <property type="match status" value="1"/>
</dbReference>
<dbReference type="Gene3D" id="1.10.357.10">
    <property type="entry name" value="Tetracycline Repressor, domain 2"/>
    <property type="match status" value="1"/>
</dbReference>
<keyword evidence="8" id="KW-1185">Reference proteome</keyword>
<evidence type="ECO:0000313" key="8">
    <source>
        <dbReference type="Proteomes" id="UP000294739"/>
    </source>
</evidence>
<comment type="caution">
    <text evidence="7">The sequence shown here is derived from an EMBL/GenBank/DDBJ whole genome shotgun (WGS) entry which is preliminary data.</text>
</comment>
<dbReference type="Proteomes" id="UP000294739">
    <property type="component" value="Unassembled WGS sequence"/>
</dbReference>
<keyword evidence="3 5" id="KW-0238">DNA-binding</keyword>
<dbReference type="SUPFAM" id="SSF48498">
    <property type="entry name" value="Tetracyclin repressor-like, C-terminal domain"/>
    <property type="match status" value="1"/>
</dbReference>
<dbReference type="InterPro" id="IPR050109">
    <property type="entry name" value="HTH-type_TetR-like_transc_reg"/>
</dbReference>
<accession>A0A4R5DK27</accession>
<gene>
    <name evidence="7" type="ORF">E1269_10010</name>
</gene>
<evidence type="ECO:0000256" key="1">
    <source>
        <dbReference type="ARBA" id="ARBA00022491"/>
    </source>
</evidence>
<evidence type="ECO:0000256" key="2">
    <source>
        <dbReference type="ARBA" id="ARBA00023015"/>
    </source>
</evidence>